<dbReference type="RefSeq" id="WP_317833987.1">
    <property type="nucleotide sequence ID" value="NZ_CP136920.1"/>
</dbReference>
<reference evidence="1 2" key="1">
    <citation type="submission" date="2023-10" db="EMBL/GenBank/DDBJ databases">
        <title>Rubellicoccus peritrichatus gen. nov., sp. nov., isolated from an algae of coral reef tank.</title>
        <authorList>
            <person name="Luo J."/>
        </authorList>
    </citation>
    <scope>NUCLEOTIDE SEQUENCE [LARGE SCALE GENOMIC DNA]</scope>
    <source>
        <strain evidence="1 2">CR14</strain>
    </source>
</reference>
<evidence type="ECO:0000313" key="2">
    <source>
        <dbReference type="Proteomes" id="UP001304300"/>
    </source>
</evidence>
<organism evidence="1 2">
    <name type="scientific">Rubellicoccus peritrichatus</name>
    <dbReference type="NCBI Taxonomy" id="3080537"/>
    <lineage>
        <taxon>Bacteria</taxon>
        <taxon>Pseudomonadati</taxon>
        <taxon>Verrucomicrobiota</taxon>
        <taxon>Opitutia</taxon>
        <taxon>Puniceicoccales</taxon>
        <taxon>Cerasicoccaceae</taxon>
        <taxon>Rubellicoccus</taxon>
    </lineage>
</organism>
<accession>A0AAQ3LDD4</accession>
<dbReference type="KEGG" id="puo:RZN69_00280"/>
<name>A0AAQ3LDD4_9BACT</name>
<keyword evidence="2" id="KW-1185">Reference proteome</keyword>
<evidence type="ECO:0000313" key="1">
    <source>
        <dbReference type="EMBL" id="WOO41503.1"/>
    </source>
</evidence>
<proteinExistence type="predicted"/>
<dbReference type="EMBL" id="CP136920">
    <property type="protein sequence ID" value="WOO41503.1"/>
    <property type="molecule type" value="Genomic_DNA"/>
</dbReference>
<protein>
    <submittedName>
        <fullName evidence="1">Uncharacterized protein</fullName>
    </submittedName>
</protein>
<dbReference type="Proteomes" id="UP001304300">
    <property type="component" value="Chromosome"/>
</dbReference>
<gene>
    <name evidence="1" type="ORF">RZN69_00280</name>
</gene>
<dbReference type="AlphaFoldDB" id="A0AAQ3LDD4"/>
<sequence>MVKIRNKVAFVCWMVEQKKAADLVNLLKVSKFNNFSDRSSLTESDRIVNGILITVVDYLDRLETTDCIDANLASYYSVWISSGAFGFDDAILSEYVAKHELENRIPKECY</sequence>